<feature type="region of interest" description="Disordered" evidence="1">
    <location>
        <begin position="36"/>
        <end position="125"/>
    </location>
</feature>
<dbReference type="EMBL" id="JH921429">
    <property type="protein sequence ID" value="EKD20703.1"/>
    <property type="molecule type" value="Genomic_DNA"/>
</dbReference>
<organism evidence="2 3">
    <name type="scientific">Marssonina brunnea f. sp. multigermtubi (strain MB_m1)</name>
    <name type="common">Marssonina leaf spot fungus</name>
    <dbReference type="NCBI Taxonomy" id="1072389"/>
    <lineage>
        <taxon>Eukaryota</taxon>
        <taxon>Fungi</taxon>
        <taxon>Dikarya</taxon>
        <taxon>Ascomycota</taxon>
        <taxon>Pezizomycotina</taxon>
        <taxon>Leotiomycetes</taxon>
        <taxon>Helotiales</taxon>
        <taxon>Drepanopezizaceae</taxon>
        <taxon>Drepanopeziza</taxon>
    </lineage>
</organism>
<dbReference type="GeneID" id="18757320"/>
<accession>K1XJ45</accession>
<keyword evidence="3" id="KW-1185">Reference proteome</keyword>
<evidence type="ECO:0000313" key="3">
    <source>
        <dbReference type="Proteomes" id="UP000006753"/>
    </source>
</evidence>
<dbReference type="KEGG" id="mbe:MBM_01385"/>
<evidence type="ECO:0000256" key="1">
    <source>
        <dbReference type="SAM" id="MobiDB-lite"/>
    </source>
</evidence>
<reference evidence="2 3" key="1">
    <citation type="journal article" date="2012" name="BMC Genomics">
        <title>Sequencing the genome of Marssonina brunnea reveals fungus-poplar co-evolution.</title>
        <authorList>
            <person name="Zhu S."/>
            <person name="Cao Y.-Z."/>
            <person name="Jiang C."/>
            <person name="Tan B.-Y."/>
            <person name="Wang Z."/>
            <person name="Feng S."/>
            <person name="Zhang L."/>
            <person name="Su X.-H."/>
            <person name="Brejova B."/>
            <person name="Vinar T."/>
            <person name="Xu M."/>
            <person name="Wang M.-X."/>
            <person name="Zhang S.-G."/>
            <person name="Huang M.-R."/>
            <person name="Wu R."/>
            <person name="Zhou Y."/>
        </authorList>
    </citation>
    <scope>NUCLEOTIDE SEQUENCE [LARGE SCALE GENOMIC DNA]</scope>
    <source>
        <strain evidence="2 3">MB_m1</strain>
    </source>
</reference>
<dbReference type="Proteomes" id="UP000006753">
    <property type="component" value="Unassembled WGS sequence"/>
</dbReference>
<gene>
    <name evidence="2" type="ORF">MBM_01385</name>
</gene>
<protein>
    <submittedName>
        <fullName evidence="2">Uncharacterized protein</fullName>
    </submittedName>
</protein>
<sequence length="125" mass="13776">MSNHLTRPPVCSHIIYQEDRCFACRAQRRKSLEHLMPLQTSSDLQEPPKLAKEEAVRKVGELKESEPEAGMKSDHLDAEAKGGDGESSTGTKEEAGPSSTIPASARPEASNQKKTLRSSRHRKVL</sequence>
<dbReference type="InParanoid" id="K1XJ45"/>
<dbReference type="OrthoDB" id="10370599at2759"/>
<feature type="compositionally biased region" description="Basic residues" evidence="1">
    <location>
        <begin position="114"/>
        <end position="125"/>
    </location>
</feature>
<dbReference type="AlphaFoldDB" id="K1XJ45"/>
<proteinExistence type="predicted"/>
<name>K1XJ45_MARBU</name>
<dbReference type="HOGENOM" id="CLU_1993099_0_0_1"/>
<feature type="compositionally biased region" description="Basic and acidic residues" evidence="1">
    <location>
        <begin position="49"/>
        <end position="84"/>
    </location>
</feature>
<evidence type="ECO:0000313" key="2">
    <source>
        <dbReference type="EMBL" id="EKD20703.1"/>
    </source>
</evidence>